<dbReference type="EMBL" id="JAHUTJ010005206">
    <property type="protein sequence ID" value="MED6266046.1"/>
    <property type="molecule type" value="Genomic_DNA"/>
</dbReference>
<gene>
    <name evidence="1" type="ORF">CHARACLAT_031636</name>
</gene>
<dbReference type="Proteomes" id="UP001352852">
    <property type="component" value="Unassembled WGS sequence"/>
</dbReference>
<reference evidence="1 2" key="1">
    <citation type="submission" date="2021-06" db="EMBL/GenBank/DDBJ databases">
        <authorList>
            <person name="Palmer J.M."/>
        </authorList>
    </citation>
    <scope>NUCLEOTIDE SEQUENCE [LARGE SCALE GENOMIC DNA]</scope>
    <source>
        <strain evidence="1 2">CL_MEX2019</strain>
        <tissue evidence="1">Muscle</tissue>
    </source>
</reference>
<comment type="caution">
    <text evidence="1">The sequence shown here is derived from an EMBL/GenBank/DDBJ whole genome shotgun (WGS) entry which is preliminary data.</text>
</comment>
<sequence length="117" mass="12616">MVAMTTITEVTHHRSDAMYSGGWSPVSPLVLASHSSFGVIRVLDLDLEPLELWIPESAPGLPMFSTVGLTSHGPQFIISGPAQENHVDWDHCSGSSVSLIMMLPAKCGDEAQWCSSH</sequence>
<keyword evidence="2" id="KW-1185">Reference proteome</keyword>
<protein>
    <submittedName>
        <fullName evidence="1">Uncharacterized protein</fullName>
    </submittedName>
</protein>
<evidence type="ECO:0000313" key="2">
    <source>
        <dbReference type="Proteomes" id="UP001352852"/>
    </source>
</evidence>
<accession>A0ABU7CSX2</accession>
<name>A0ABU7CSX2_9TELE</name>
<evidence type="ECO:0000313" key="1">
    <source>
        <dbReference type="EMBL" id="MED6266046.1"/>
    </source>
</evidence>
<proteinExistence type="predicted"/>
<organism evidence="1 2">
    <name type="scientific">Characodon lateralis</name>
    <dbReference type="NCBI Taxonomy" id="208331"/>
    <lineage>
        <taxon>Eukaryota</taxon>
        <taxon>Metazoa</taxon>
        <taxon>Chordata</taxon>
        <taxon>Craniata</taxon>
        <taxon>Vertebrata</taxon>
        <taxon>Euteleostomi</taxon>
        <taxon>Actinopterygii</taxon>
        <taxon>Neopterygii</taxon>
        <taxon>Teleostei</taxon>
        <taxon>Neoteleostei</taxon>
        <taxon>Acanthomorphata</taxon>
        <taxon>Ovalentaria</taxon>
        <taxon>Atherinomorphae</taxon>
        <taxon>Cyprinodontiformes</taxon>
        <taxon>Goodeidae</taxon>
        <taxon>Characodon</taxon>
    </lineage>
</organism>